<evidence type="ECO:0000259" key="6">
    <source>
        <dbReference type="Pfam" id="PF09378"/>
    </source>
</evidence>
<proteinExistence type="inferred from homology"/>
<dbReference type="GO" id="GO:0043139">
    <property type="term" value="F:5'-3' DNA helicase activity"/>
    <property type="evidence" value="ECO:0007669"/>
    <property type="project" value="UniProtKB-EC"/>
</dbReference>
<dbReference type="NCBIfam" id="NF040819">
    <property type="entry name" value="helicase_HerA"/>
    <property type="match status" value="1"/>
</dbReference>
<organism evidence="7 8">
    <name type="scientific">Thermococcus barossii</name>
    <dbReference type="NCBI Taxonomy" id="54077"/>
    <lineage>
        <taxon>Archaea</taxon>
        <taxon>Methanobacteriati</taxon>
        <taxon>Methanobacteriota</taxon>
        <taxon>Thermococci</taxon>
        <taxon>Thermococcales</taxon>
        <taxon>Thermococcaceae</taxon>
        <taxon>Thermococcus</taxon>
    </lineage>
</organism>
<evidence type="ECO:0000259" key="5">
    <source>
        <dbReference type="Pfam" id="PF01935"/>
    </source>
</evidence>
<evidence type="ECO:0000256" key="1">
    <source>
        <dbReference type="ARBA" id="ARBA00007816"/>
    </source>
</evidence>
<dbReference type="SUPFAM" id="SSF52540">
    <property type="entry name" value="P-loop containing nucleoside triphosphate hydrolases"/>
    <property type="match status" value="1"/>
</dbReference>
<comment type="catalytic activity">
    <reaction evidence="2">
        <text>Couples ATP hydrolysis with the unwinding of duplex DNA by translocating in the 3'-5' direction.</text>
        <dbReference type="EC" id="5.6.2.4"/>
    </reaction>
</comment>
<evidence type="ECO:0000313" key="7">
    <source>
        <dbReference type="EMBL" id="ASJ05276.1"/>
    </source>
</evidence>
<keyword evidence="7" id="KW-0378">Hydrolase</keyword>
<dbReference type="InterPro" id="IPR002789">
    <property type="entry name" value="HerA_central"/>
</dbReference>
<dbReference type="PANTHER" id="PTHR42957:SF1">
    <property type="entry name" value="HELICASE MJ1565-RELATED"/>
    <property type="match status" value="1"/>
</dbReference>
<keyword evidence="8" id="KW-1185">Reference proteome</keyword>
<sequence length="589" mass="66133">MRIAEDLNDPVGIVTGEATVNSFQFYAHPDSDLKFGDFVVARLCKEAKERDCRWGEDVEWIIGTIRGIKNINWLLSEGKSTFASLDLDLREYGESIGENEALIVTVHVLGKVEFRGERAEIVPNRVPVPNGNRVYIASSDLLRAIYYGGDGFIEVGTLLLREDVPIYLNADELVSRHFAVLAVTGAGKSNTVSVMLWKMVEELRGTVIVLDPHGDYMRLSLPGTGTRYVNLIEARIQPETMDGEELADLMEIQSNATIQRSYLLRAWDTVLHENPNLGGREIVKAVLDLLQNWVANAGGSYWDPHANKYRDLGEIKATERETITRLTMKISRFLRNYGHLLSGEDIVASIRAGMVNVIDLGPLDEGQMKLVAAKLLEKMFETRMDYEKARKRLEYLRRKYGTRISAVSEEVKELEEFIRSVETSYPALSEPILIIVEEAHIFAPHGEKGGTVRILGRIAREGRKFGVGMGLVSQRPSRLSEDVLSQTNTKIIMRIVNPNDQNYVIKASEQLSGELMSDIAGLGKGEAVIVGQAISLPALVKVYNFKELGGDYGGEDIGVVRRWRERAEREKAEERKEELYEEEGIELDF</sequence>
<dbReference type="Gene3D" id="3.40.50.300">
    <property type="entry name" value="P-loop containing nucleotide triphosphate hydrolases"/>
    <property type="match status" value="2"/>
</dbReference>
<dbReference type="RefSeq" id="WP_088865278.1">
    <property type="nucleotide sequence ID" value="NZ_CP015101.1"/>
</dbReference>
<dbReference type="AlphaFoldDB" id="A0A2Z2MH79"/>
<keyword evidence="7" id="KW-0547">Nucleotide-binding</keyword>
<dbReference type="KEGG" id="tbs:A3L01_07830"/>
<gene>
    <name evidence="7" type="ORF">A3L01_07830</name>
</gene>
<dbReference type="PANTHER" id="PTHR42957">
    <property type="entry name" value="HELICASE MJ1565-RELATED"/>
    <property type="match status" value="1"/>
</dbReference>
<dbReference type="Pfam" id="PF09378">
    <property type="entry name" value="HAS-barrel"/>
    <property type="match status" value="1"/>
</dbReference>
<feature type="domain" description="Helicase HerA barrel" evidence="6">
    <location>
        <begin position="11"/>
        <end position="113"/>
    </location>
</feature>
<keyword evidence="7" id="KW-0067">ATP-binding</keyword>
<feature type="domain" description="Helicase HerA central" evidence="5">
    <location>
        <begin position="153"/>
        <end position="378"/>
    </location>
</feature>
<evidence type="ECO:0000256" key="3">
    <source>
        <dbReference type="ARBA" id="ARBA00048954"/>
    </source>
</evidence>
<dbReference type="EMBL" id="CP015101">
    <property type="protein sequence ID" value="ASJ05276.1"/>
    <property type="molecule type" value="Genomic_DNA"/>
</dbReference>
<dbReference type="GeneID" id="33326676"/>
<name>A0A2Z2MH79_9EURY</name>
<comment type="catalytic activity">
    <reaction evidence="4">
        <text>ATP + H2O = ADP + phosphate + H(+)</text>
        <dbReference type="Rhea" id="RHEA:13065"/>
        <dbReference type="ChEBI" id="CHEBI:15377"/>
        <dbReference type="ChEBI" id="CHEBI:15378"/>
        <dbReference type="ChEBI" id="CHEBI:30616"/>
        <dbReference type="ChEBI" id="CHEBI:43474"/>
        <dbReference type="ChEBI" id="CHEBI:456216"/>
        <dbReference type="EC" id="5.6.2.4"/>
    </reaction>
</comment>
<comment type="similarity">
    <text evidence="1">Belongs to the HerA family.</text>
</comment>
<keyword evidence="7" id="KW-0347">Helicase</keyword>
<evidence type="ECO:0000313" key="8">
    <source>
        <dbReference type="Proteomes" id="UP000250272"/>
    </source>
</evidence>
<dbReference type="InterPro" id="IPR008571">
    <property type="entry name" value="HerA-like"/>
</dbReference>
<dbReference type="Proteomes" id="UP000250272">
    <property type="component" value="Chromosome"/>
</dbReference>
<protein>
    <submittedName>
        <fullName evidence="7">DNA helicase</fullName>
    </submittedName>
</protein>
<dbReference type="Pfam" id="PF01935">
    <property type="entry name" value="DUF87"/>
    <property type="match status" value="1"/>
</dbReference>
<evidence type="ECO:0000256" key="2">
    <source>
        <dbReference type="ARBA" id="ARBA00034617"/>
    </source>
</evidence>
<comment type="catalytic activity">
    <reaction evidence="3">
        <text>ATP + H2O = ADP + phosphate + H(+)</text>
        <dbReference type="Rhea" id="RHEA:13065"/>
        <dbReference type="ChEBI" id="CHEBI:15377"/>
        <dbReference type="ChEBI" id="CHEBI:15378"/>
        <dbReference type="ChEBI" id="CHEBI:30616"/>
        <dbReference type="ChEBI" id="CHEBI:43474"/>
        <dbReference type="ChEBI" id="CHEBI:456216"/>
        <dbReference type="EC" id="5.6.2.3"/>
    </reaction>
</comment>
<dbReference type="InterPro" id="IPR053659">
    <property type="entry name" value="DSB_Repair_Helicase_HerA"/>
</dbReference>
<dbReference type="InterPro" id="IPR027417">
    <property type="entry name" value="P-loop_NTPase"/>
</dbReference>
<reference evidence="7 8" key="1">
    <citation type="submission" date="2016-04" db="EMBL/GenBank/DDBJ databases">
        <title>Complete genome sequence of Thermococcus barossii type strain SHCK-94.</title>
        <authorList>
            <person name="Oger P.M."/>
        </authorList>
    </citation>
    <scope>NUCLEOTIDE SEQUENCE [LARGE SCALE GENOMIC DNA]</scope>
    <source>
        <strain evidence="7 8">SHCK-94</strain>
    </source>
</reference>
<dbReference type="GO" id="GO:0043138">
    <property type="term" value="F:3'-5' DNA helicase activity"/>
    <property type="evidence" value="ECO:0007669"/>
    <property type="project" value="UniProtKB-EC"/>
</dbReference>
<dbReference type="InterPro" id="IPR018538">
    <property type="entry name" value="HerA_barrel_dom"/>
</dbReference>
<evidence type="ECO:0000256" key="4">
    <source>
        <dbReference type="ARBA" id="ARBA00048988"/>
    </source>
</evidence>
<accession>A0A2Z2MH79</accession>
<dbReference type="OrthoDB" id="107033at2157"/>